<keyword evidence="3" id="KW-1185">Reference proteome</keyword>
<dbReference type="VEuPathDB" id="PiroplasmaDB:BEWA_039720"/>
<protein>
    <submittedName>
        <fullName evidence="2">Uncharacterized protein</fullName>
    </submittedName>
</protein>
<evidence type="ECO:0000313" key="2">
    <source>
        <dbReference type="EMBL" id="EKX73934.1"/>
    </source>
</evidence>
<feature type="region of interest" description="Disordered" evidence="1">
    <location>
        <begin position="1"/>
        <end position="35"/>
    </location>
</feature>
<organism evidence="2 3">
    <name type="scientific">Theileria equi strain WA</name>
    <dbReference type="NCBI Taxonomy" id="1537102"/>
    <lineage>
        <taxon>Eukaryota</taxon>
        <taxon>Sar</taxon>
        <taxon>Alveolata</taxon>
        <taxon>Apicomplexa</taxon>
        <taxon>Aconoidasida</taxon>
        <taxon>Piroplasmida</taxon>
        <taxon>Theileriidae</taxon>
        <taxon>Theileria</taxon>
    </lineage>
</organism>
<accession>L1LF73</accession>
<sequence length="172" mass="19633">MDSQTRSGWSQEFTCTSERLENPPDESRNEPEVELKVPSGLHCGPAGRRTLIKWLEDNYKLRRGMHNTNPGVLACRLWQESQGFSDQVSRAIVGLLKLQGIPANVTYQTVFENYLAKQLSTLIKRGPHSQDKSIDCVDGSSCSVDSLSDCELVVREDEWNEKNEWRKYLIQM</sequence>
<dbReference type="RefSeq" id="XP_004833386.1">
    <property type="nucleotide sequence ID" value="XM_004833329.1"/>
</dbReference>
<dbReference type="OrthoDB" id="364546at2759"/>
<dbReference type="Proteomes" id="UP000031512">
    <property type="component" value="Unassembled WGS sequence"/>
</dbReference>
<gene>
    <name evidence="2" type="ORF">BEWA_039720</name>
</gene>
<proteinExistence type="predicted"/>
<feature type="compositionally biased region" description="Polar residues" evidence="1">
    <location>
        <begin position="1"/>
        <end position="17"/>
    </location>
</feature>
<dbReference type="KEGG" id="beq:BEWA_039720"/>
<evidence type="ECO:0000256" key="1">
    <source>
        <dbReference type="SAM" id="MobiDB-lite"/>
    </source>
</evidence>
<dbReference type="GeneID" id="15807382"/>
<name>L1LF73_THEEQ</name>
<dbReference type="eggNOG" id="ENOG502SC5C">
    <property type="taxonomic scope" value="Eukaryota"/>
</dbReference>
<dbReference type="EMBL" id="ACOU01000002">
    <property type="protein sequence ID" value="EKX73934.1"/>
    <property type="molecule type" value="Genomic_DNA"/>
</dbReference>
<feature type="compositionally biased region" description="Basic and acidic residues" evidence="1">
    <location>
        <begin position="18"/>
        <end position="35"/>
    </location>
</feature>
<evidence type="ECO:0000313" key="3">
    <source>
        <dbReference type="Proteomes" id="UP000031512"/>
    </source>
</evidence>
<comment type="caution">
    <text evidence="2">The sequence shown here is derived from an EMBL/GenBank/DDBJ whole genome shotgun (WGS) entry which is preliminary data.</text>
</comment>
<reference evidence="2 3" key="1">
    <citation type="journal article" date="2012" name="BMC Genomics">
        <title>Comparative genomic analysis and phylogenetic position of Theileria equi.</title>
        <authorList>
            <person name="Kappmeyer L.S."/>
            <person name="Thiagarajan M."/>
            <person name="Herndon D.R."/>
            <person name="Ramsay J.D."/>
            <person name="Caler E."/>
            <person name="Djikeng A."/>
            <person name="Gillespie J.J."/>
            <person name="Lau A.O."/>
            <person name="Roalson E.H."/>
            <person name="Silva J.C."/>
            <person name="Silva M.G."/>
            <person name="Suarez C.E."/>
            <person name="Ueti M.W."/>
            <person name="Nene V.M."/>
            <person name="Mealey R.H."/>
            <person name="Knowles D.P."/>
            <person name="Brayton K.A."/>
        </authorList>
    </citation>
    <scope>NUCLEOTIDE SEQUENCE [LARGE SCALE GENOMIC DNA]</scope>
    <source>
        <strain evidence="2 3">WA</strain>
    </source>
</reference>
<dbReference type="AlphaFoldDB" id="L1LF73"/>